<dbReference type="Pfam" id="PF02021">
    <property type="entry name" value="UPF0102"/>
    <property type="match status" value="1"/>
</dbReference>
<evidence type="ECO:0000313" key="4">
    <source>
        <dbReference type="Proteomes" id="UP000249794"/>
    </source>
</evidence>
<accession>A0A2W4WHG1</accession>
<evidence type="ECO:0000256" key="2">
    <source>
        <dbReference type="HAMAP-Rule" id="MF_00048"/>
    </source>
</evidence>
<dbReference type="PANTHER" id="PTHR34039">
    <property type="entry name" value="UPF0102 PROTEIN YRAN"/>
    <property type="match status" value="1"/>
</dbReference>
<reference evidence="3 4" key="2">
    <citation type="submission" date="2018-06" db="EMBL/GenBank/DDBJ databases">
        <title>Metagenomic assembly of (sub)arctic Cyanobacteria and their associated microbiome from non-axenic cultures.</title>
        <authorList>
            <person name="Baurain D."/>
        </authorList>
    </citation>
    <scope>NUCLEOTIDE SEQUENCE [LARGE SCALE GENOMIC DNA]</scope>
    <source>
        <strain evidence="3">ULC027bin1</strain>
    </source>
</reference>
<dbReference type="HAMAP" id="MF_00048">
    <property type="entry name" value="UPF0102"/>
    <property type="match status" value="1"/>
</dbReference>
<dbReference type="SUPFAM" id="SSF52980">
    <property type="entry name" value="Restriction endonuclease-like"/>
    <property type="match status" value="1"/>
</dbReference>
<gene>
    <name evidence="3" type="ORF">DCF15_22290</name>
</gene>
<dbReference type="GO" id="GO:0003676">
    <property type="term" value="F:nucleic acid binding"/>
    <property type="evidence" value="ECO:0007669"/>
    <property type="project" value="InterPro"/>
</dbReference>
<dbReference type="InterPro" id="IPR011856">
    <property type="entry name" value="tRNA_endonuc-like_dom_sf"/>
</dbReference>
<dbReference type="EMBL" id="QBMP01000392">
    <property type="protein sequence ID" value="PZO43990.1"/>
    <property type="molecule type" value="Genomic_DNA"/>
</dbReference>
<dbReference type="InterPro" id="IPR011335">
    <property type="entry name" value="Restrct_endonuc-II-like"/>
</dbReference>
<reference evidence="4" key="1">
    <citation type="submission" date="2018-04" db="EMBL/GenBank/DDBJ databases">
        <authorList>
            <person name="Cornet L."/>
        </authorList>
    </citation>
    <scope>NUCLEOTIDE SEQUENCE [LARGE SCALE GENOMIC DNA]</scope>
</reference>
<dbReference type="Proteomes" id="UP000249794">
    <property type="component" value="Unassembled WGS sequence"/>
</dbReference>
<proteinExistence type="inferred from homology"/>
<dbReference type="Gene3D" id="3.40.1350.10">
    <property type="match status" value="1"/>
</dbReference>
<evidence type="ECO:0000256" key="1">
    <source>
        <dbReference type="ARBA" id="ARBA00006738"/>
    </source>
</evidence>
<dbReference type="InterPro" id="IPR003509">
    <property type="entry name" value="UPF0102_YraN-like"/>
</dbReference>
<organism evidence="3 4">
    <name type="scientific">Phormidesmis priestleyi</name>
    <dbReference type="NCBI Taxonomy" id="268141"/>
    <lineage>
        <taxon>Bacteria</taxon>
        <taxon>Bacillati</taxon>
        <taxon>Cyanobacteriota</taxon>
        <taxon>Cyanophyceae</taxon>
        <taxon>Leptolyngbyales</taxon>
        <taxon>Leptolyngbyaceae</taxon>
        <taxon>Phormidesmis</taxon>
    </lineage>
</organism>
<dbReference type="AlphaFoldDB" id="A0A2W4WHG1"/>
<name>A0A2W4WHG1_9CYAN</name>
<protein>
    <recommendedName>
        <fullName evidence="2">UPF0102 protein DCF15_22290</fullName>
    </recommendedName>
</protein>
<evidence type="ECO:0000313" key="3">
    <source>
        <dbReference type="EMBL" id="PZO43990.1"/>
    </source>
</evidence>
<dbReference type="PANTHER" id="PTHR34039:SF1">
    <property type="entry name" value="UPF0102 PROTEIN YRAN"/>
    <property type="match status" value="1"/>
</dbReference>
<comment type="similarity">
    <text evidence="1 2">Belongs to the UPF0102 family.</text>
</comment>
<dbReference type="NCBIfam" id="TIGR00252">
    <property type="entry name" value="YraN family protein"/>
    <property type="match status" value="1"/>
</dbReference>
<sequence>MATPNSQDLAQDLGKYGEELVSQWLLKKNCIVLERRWHSRFGEIDLIAQGDSGEGNLRCKMLAFIEVKTRSQGNWDADGLLAVTRAKQKKLRTTARYFLVRHPHLCELPCRFDIALVCCQAQPPTDRLSLQMPHSQRYLSLQSYIRDAF</sequence>
<comment type="caution">
    <text evidence="3">The sequence shown here is derived from an EMBL/GenBank/DDBJ whole genome shotgun (WGS) entry which is preliminary data.</text>
</comment>